<evidence type="ECO:0000313" key="1">
    <source>
        <dbReference type="EMBL" id="PKW16627.1"/>
    </source>
</evidence>
<gene>
    <name evidence="1" type="ORF">A8926_4478</name>
</gene>
<dbReference type="PROSITE" id="PS00137">
    <property type="entry name" value="SUBTILASE_HIS"/>
    <property type="match status" value="1"/>
</dbReference>
<dbReference type="AlphaFoldDB" id="A0A2N3Y138"/>
<name>A0A2N3Y138_SACSN</name>
<reference evidence="1" key="1">
    <citation type="submission" date="2017-12" db="EMBL/GenBank/DDBJ databases">
        <title>Sequencing the genomes of 1000 Actinobacteria strains.</title>
        <authorList>
            <person name="Klenk H.-P."/>
        </authorList>
    </citation>
    <scope>NUCLEOTIDE SEQUENCE [LARGE SCALE GENOMIC DNA]</scope>
    <source>
        <strain evidence="1">DSM 44228</strain>
    </source>
</reference>
<dbReference type="Proteomes" id="UP000233786">
    <property type="component" value="Unassembled WGS sequence"/>
</dbReference>
<sequence>MNQRDTDSVPGVALGIGDLFGHGTMVASVATGGRTDLRGIVRPLLGYPGCNLGTRHES</sequence>
<organism evidence="1 2">
    <name type="scientific">Saccharopolyspora spinosa</name>
    <dbReference type="NCBI Taxonomy" id="60894"/>
    <lineage>
        <taxon>Bacteria</taxon>
        <taxon>Bacillati</taxon>
        <taxon>Actinomycetota</taxon>
        <taxon>Actinomycetes</taxon>
        <taxon>Pseudonocardiales</taxon>
        <taxon>Pseudonocardiaceae</taxon>
        <taxon>Saccharopolyspora</taxon>
    </lineage>
</organism>
<accession>A0A2N3Y138</accession>
<proteinExistence type="predicted"/>
<evidence type="ECO:0000313" key="2">
    <source>
        <dbReference type="Proteomes" id="UP000233786"/>
    </source>
</evidence>
<dbReference type="EMBL" id="PJNB01000001">
    <property type="protein sequence ID" value="PKW16627.1"/>
    <property type="molecule type" value="Genomic_DNA"/>
</dbReference>
<dbReference type="InterPro" id="IPR022398">
    <property type="entry name" value="Peptidase_S8_His-AS"/>
</dbReference>
<comment type="caution">
    <text evidence="1">The sequence shown here is derived from an EMBL/GenBank/DDBJ whole genome shotgun (WGS) entry which is preliminary data.</text>
</comment>
<keyword evidence="2" id="KW-1185">Reference proteome</keyword>
<protein>
    <submittedName>
        <fullName evidence="1">Uncharacterized protein</fullName>
    </submittedName>
</protein>